<feature type="binding site" evidence="13">
    <location>
        <position position="419"/>
    </location>
    <ligand>
        <name>Mn(2+)</name>
        <dbReference type="ChEBI" id="CHEBI:29035"/>
        <label>1</label>
    </ligand>
</feature>
<dbReference type="Gene3D" id="3.40.720.10">
    <property type="entry name" value="Alkaline Phosphatase, subunit A"/>
    <property type="match status" value="1"/>
</dbReference>
<evidence type="ECO:0000256" key="13">
    <source>
        <dbReference type="PIRSR" id="PIRSR001492-3"/>
    </source>
</evidence>
<comment type="catalytic activity">
    <reaction evidence="1">
        <text>(2R)-2-phosphoglycerate = (2R)-3-phosphoglycerate</text>
        <dbReference type="Rhea" id="RHEA:15901"/>
        <dbReference type="ChEBI" id="CHEBI:58272"/>
        <dbReference type="ChEBI" id="CHEBI:58289"/>
        <dbReference type="EC" id="5.4.2.12"/>
    </reaction>
</comment>
<evidence type="ECO:0000256" key="6">
    <source>
        <dbReference type="ARBA" id="ARBA00022723"/>
    </source>
</evidence>
<evidence type="ECO:0000256" key="3">
    <source>
        <dbReference type="ARBA" id="ARBA00002315"/>
    </source>
</evidence>
<dbReference type="InterPro" id="IPR006124">
    <property type="entry name" value="Metalloenzyme"/>
</dbReference>
<dbReference type="EMBL" id="CAJQUM010000001">
    <property type="protein sequence ID" value="CAG4885233.1"/>
    <property type="molecule type" value="Genomic_DNA"/>
</dbReference>
<dbReference type="CDD" id="cd16010">
    <property type="entry name" value="iPGM"/>
    <property type="match status" value="1"/>
</dbReference>
<evidence type="ECO:0000256" key="10">
    <source>
        <dbReference type="NCBIfam" id="TIGR01307"/>
    </source>
</evidence>
<feature type="binding site" evidence="13">
    <location>
        <position position="491"/>
    </location>
    <ligand>
        <name>Mn(2+)</name>
        <dbReference type="ChEBI" id="CHEBI:29035"/>
        <label>1</label>
    </ligand>
</feature>
<evidence type="ECO:0000256" key="9">
    <source>
        <dbReference type="ARBA" id="ARBA00023235"/>
    </source>
</evidence>
<dbReference type="Gene3D" id="3.40.1450.10">
    <property type="entry name" value="BPG-independent phosphoglycerate mutase, domain B"/>
    <property type="match status" value="1"/>
</dbReference>
<feature type="binding site" evidence="12">
    <location>
        <position position="206"/>
    </location>
    <ligand>
        <name>substrate</name>
    </ligand>
</feature>
<dbReference type="GO" id="GO:0004619">
    <property type="term" value="F:phosphoglycerate mutase activity"/>
    <property type="evidence" value="ECO:0007669"/>
    <property type="project" value="UniProtKB-UniRule"/>
</dbReference>
<dbReference type="NCBIfam" id="TIGR01307">
    <property type="entry name" value="pgm_bpd_ind"/>
    <property type="match status" value="1"/>
</dbReference>
<feature type="domain" description="BPG-independent PGAM N-terminal" evidence="15">
    <location>
        <begin position="93"/>
        <end position="314"/>
    </location>
</feature>
<feature type="binding site" evidence="13">
    <location>
        <position position="21"/>
    </location>
    <ligand>
        <name>Mn(2+)</name>
        <dbReference type="ChEBI" id="CHEBI:29035"/>
        <label>2</label>
    </ligand>
</feature>
<feature type="binding site" evidence="12">
    <location>
        <position position="199"/>
    </location>
    <ligand>
        <name>substrate</name>
    </ligand>
</feature>
<accession>A0A916JAA3</accession>
<dbReference type="Pfam" id="PF01676">
    <property type="entry name" value="Metalloenzyme"/>
    <property type="match status" value="1"/>
</dbReference>
<feature type="binding site" evidence="13">
    <location>
        <position position="460"/>
    </location>
    <ligand>
        <name>Mn(2+)</name>
        <dbReference type="ChEBI" id="CHEBI:29035"/>
        <label>2</label>
    </ligand>
</feature>
<name>A0A916JAA3_9PROT</name>
<dbReference type="PIRSF" id="PIRSF001492">
    <property type="entry name" value="IPGAM"/>
    <property type="match status" value="1"/>
</dbReference>
<comment type="cofactor">
    <cofactor evidence="2">
        <name>Mn(2+)</name>
        <dbReference type="ChEBI" id="CHEBI:29035"/>
    </cofactor>
</comment>
<comment type="pathway">
    <text evidence="4">Carbohydrate degradation; glycolysis; pyruvate from D-glyceraldehyde 3-phosphate: step 3/5.</text>
</comment>
<dbReference type="FunFam" id="3.40.1450.10:FF:000002">
    <property type="entry name" value="2,3-bisphosphoglycerate-independent phosphoglycerate mutase"/>
    <property type="match status" value="1"/>
</dbReference>
<evidence type="ECO:0000256" key="8">
    <source>
        <dbReference type="ARBA" id="ARBA00023211"/>
    </source>
</evidence>
<feature type="binding site" evidence="12">
    <location>
        <position position="353"/>
    </location>
    <ligand>
        <name>substrate</name>
    </ligand>
</feature>
<dbReference type="InterPro" id="IPR011258">
    <property type="entry name" value="BPG-indep_PGM_N"/>
</dbReference>
<feature type="binding site" evidence="12">
    <location>
        <position position="133"/>
    </location>
    <ligand>
        <name>substrate</name>
    </ligand>
</feature>
<dbReference type="AlphaFoldDB" id="A0A916JAA3"/>
<keyword evidence="7" id="KW-0324">Glycolysis</keyword>
<evidence type="ECO:0000256" key="2">
    <source>
        <dbReference type="ARBA" id="ARBA00001936"/>
    </source>
</evidence>
<dbReference type="InterPro" id="IPR005995">
    <property type="entry name" value="Pgm_bpd_ind"/>
</dbReference>
<dbReference type="SUPFAM" id="SSF53649">
    <property type="entry name" value="Alkaline phosphatase-like"/>
    <property type="match status" value="1"/>
</dbReference>
<feature type="binding site" evidence="13">
    <location>
        <position position="72"/>
    </location>
    <ligand>
        <name>Mn(2+)</name>
        <dbReference type="ChEBI" id="CHEBI:29035"/>
        <label>2</label>
    </ligand>
</feature>
<feature type="domain" description="Metalloenzyme" evidence="14">
    <location>
        <begin position="14"/>
        <end position="534"/>
    </location>
</feature>
<protein>
    <recommendedName>
        <fullName evidence="10">2,3-bisphosphoglycerate-independent phosphoglycerate mutase</fullName>
        <ecNumber evidence="10">5.4.2.12</ecNumber>
    </recommendedName>
</protein>
<dbReference type="Proteomes" id="UP000742786">
    <property type="component" value="Unassembled WGS sequence"/>
</dbReference>
<comment type="function">
    <text evidence="3">Catalyzes the interconversion of 2-phosphoglycerate and 3-phosphoglycerate.</text>
</comment>
<reference evidence="16" key="1">
    <citation type="submission" date="2021-04" db="EMBL/GenBank/DDBJ databases">
        <authorList>
            <person name="Hornung B."/>
        </authorList>
    </citation>
    <scope>NUCLEOTIDE SEQUENCE</scope>
    <source>
        <strain evidence="16">G5G6</strain>
    </source>
</reference>
<keyword evidence="6 13" id="KW-0479">Metal-binding</keyword>
<dbReference type="SUPFAM" id="SSF64158">
    <property type="entry name" value="2,3-Bisphosphoglycerate-independent phosphoglycerate mutase, substrate-binding domain"/>
    <property type="match status" value="1"/>
</dbReference>
<evidence type="ECO:0000256" key="1">
    <source>
        <dbReference type="ARBA" id="ARBA00000370"/>
    </source>
</evidence>
<evidence type="ECO:0000259" key="15">
    <source>
        <dbReference type="Pfam" id="PF06415"/>
    </source>
</evidence>
<organism evidence="16 17">
    <name type="scientific">Georgfuchsia toluolica</name>
    <dbReference type="NCBI Taxonomy" id="424218"/>
    <lineage>
        <taxon>Bacteria</taxon>
        <taxon>Pseudomonadati</taxon>
        <taxon>Pseudomonadota</taxon>
        <taxon>Betaproteobacteria</taxon>
        <taxon>Nitrosomonadales</taxon>
        <taxon>Sterolibacteriaceae</taxon>
        <taxon>Georgfuchsia</taxon>
    </lineage>
</organism>
<dbReference type="Pfam" id="PF06415">
    <property type="entry name" value="iPGM_N"/>
    <property type="match status" value="1"/>
</dbReference>
<comment type="caution">
    <text evidence="16">The sequence shown here is derived from an EMBL/GenBank/DDBJ whole genome shotgun (WGS) entry which is preliminary data.</text>
</comment>
<gene>
    <name evidence="16" type="primary">gpmI</name>
    <name evidence="16" type="ORF">GTOL_13116</name>
</gene>
<dbReference type="GO" id="GO:0005737">
    <property type="term" value="C:cytoplasm"/>
    <property type="evidence" value="ECO:0007669"/>
    <property type="project" value="InterPro"/>
</dbReference>
<evidence type="ECO:0000259" key="14">
    <source>
        <dbReference type="Pfam" id="PF01676"/>
    </source>
</evidence>
<evidence type="ECO:0000256" key="4">
    <source>
        <dbReference type="ARBA" id="ARBA00004798"/>
    </source>
</evidence>
<feature type="binding site" evidence="13">
    <location>
        <position position="423"/>
    </location>
    <ligand>
        <name>Mn(2+)</name>
        <dbReference type="ChEBI" id="CHEBI:29035"/>
        <label>1</label>
    </ligand>
</feature>
<feature type="binding site" evidence="12">
    <location>
        <begin position="163"/>
        <end position="164"/>
    </location>
    <ligand>
        <name>substrate</name>
    </ligand>
</feature>
<evidence type="ECO:0000256" key="12">
    <source>
        <dbReference type="PIRSR" id="PIRSR001492-2"/>
    </source>
</evidence>
<dbReference type="RefSeq" id="WP_220636997.1">
    <property type="nucleotide sequence ID" value="NZ_CAJQUM010000001.1"/>
</dbReference>
<evidence type="ECO:0000256" key="5">
    <source>
        <dbReference type="ARBA" id="ARBA00008819"/>
    </source>
</evidence>
<comment type="similarity">
    <text evidence="5">Belongs to the BPG-independent phosphoglycerate mutase family.</text>
</comment>
<feature type="binding site" evidence="12">
    <location>
        <begin position="278"/>
        <end position="281"/>
    </location>
    <ligand>
        <name>substrate</name>
    </ligand>
</feature>
<feature type="active site" description="Phosphoserine intermediate" evidence="11">
    <location>
        <position position="72"/>
    </location>
</feature>
<dbReference type="GO" id="GO:0030145">
    <property type="term" value="F:manganese ion binding"/>
    <property type="evidence" value="ECO:0007669"/>
    <property type="project" value="InterPro"/>
</dbReference>
<dbReference type="PANTHER" id="PTHR31637">
    <property type="entry name" value="2,3-BISPHOSPHOGLYCERATE-INDEPENDENT PHOSPHOGLYCERATE MUTASE"/>
    <property type="match status" value="1"/>
</dbReference>
<keyword evidence="17" id="KW-1185">Reference proteome</keyword>
<dbReference type="PANTHER" id="PTHR31637:SF0">
    <property type="entry name" value="2,3-BISPHOSPHOGLYCERATE-INDEPENDENT PHOSPHOGLYCERATE MUTASE"/>
    <property type="match status" value="1"/>
</dbReference>
<sequence length="546" mass="58986">MLNKFASFAGISGPVVTIIMDGYGIPKSDAGSAIAAARKPTLDRLFAHYPNITLRAHGTAVGMPSDDDMGNSEVGHNAIGAGQIYSQGAALVADAIASGAIWQGEAWRQVVAGAKAGCGTIHFIGLFSDGNVHSHLDHLKAMIVRAREEGIKTVRIHALLDGRDVPETSALDYVEPFEAFLAETNGGVFDAQIASGGGRMTITMDRYEANWNMVARGWRTHVLGEGDQFASAVAAVKELRVKFPGTIDQDLPPFVIVRDGKPVGTIEDGDSVVFYNFRGDRAIEITRAFEEANFDKFDRVRVPQVIYAGMLQYDGDLKLPRRFLVAPPAIQDTSGEWFSRAGITQFACSETQKFGHVTYFWNGNRSGKLAGETYQEVPSDVVPFEQRPWMKAAEIADAMIEALKSGKYRTLRCNFANGDMVGHTGNFRAATMAIEAVDLSLARILPVIDALGGVALITADHGNADEMYELDKKTKLPAQNQDGSFKAKTAHTLNPVPLILYDNATGGKLGLKQTDKAGLSNIAATTANLLGLEKHAKWDESLLVIK</sequence>
<keyword evidence="9 16" id="KW-0413">Isomerase</keyword>
<keyword evidence="8 13" id="KW-0464">Manganese</keyword>
<evidence type="ECO:0000256" key="7">
    <source>
        <dbReference type="ARBA" id="ARBA00023152"/>
    </source>
</evidence>
<proteinExistence type="inferred from homology"/>
<dbReference type="GO" id="GO:0006007">
    <property type="term" value="P:glucose catabolic process"/>
    <property type="evidence" value="ECO:0007669"/>
    <property type="project" value="InterPro"/>
</dbReference>
<evidence type="ECO:0000256" key="11">
    <source>
        <dbReference type="PIRSR" id="PIRSR001492-1"/>
    </source>
</evidence>
<feature type="binding site" evidence="13">
    <location>
        <position position="461"/>
    </location>
    <ligand>
        <name>Mn(2+)</name>
        <dbReference type="ChEBI" id="CHEBI:29035"/>
        <label>2</label>
    </ligand>
</feature>
<evidence type="ECO:0000313" key="16">
    <source>
        <dbReference type="EMBL" id="CAG4885233.1"/>
    </source>
</evidence>
<dbReference type="InterPro" id="IPR036646">
    <property type="entry name" value="PGAM_B_sf"/>
</dbReference>
<evidence type="ECO:0000313" key="17">
    <source>
        <dbReference type="Proteomes" id="UP000742786"/>
    </source>
</evidence>
<dbReference type="EC" id="5.4.2.12" evidence="10"/>
<dbReference type="GO" id="GO:0006096">
    <property type="term" value="P:glycolytic process"/>
    <property type="evidence" value="ECO:0007669"/>
    <property type="project" value="UniProtKB-UniRule"/>
</dbReference>
<dbReference type="InterPro" id="IPR017850">
    <property type="entry name" value="Alkaline_phosphatase_core_sf"/>
</dbReference>